<feature type="transmembrane region" description="Helical" evidence="1">
    <location>
        <begin position="113"/>
        <end position="139"/>
    </location>
</feature>
<keyword evidence="1" id="KW-0472">Membrane</keyword>
<evidence type="ECO:0000313" key="2">
    <source>
        <dbReference type="EMBL" id="KXN74718.1"/>
    </source>
</evidence>
<feature type="transmembrane region" description="Helical" evidence="1">
    <location>
        <begin position="27"/>
        <end position="47"/>
    </location>
</feature>
<dbReference type="Proteomes" id="UP000070444">
    <property type="component" value="Unassembled WGS sequence"/>
</dbReference>
<keyword evidence="1" id="KW-0812">Transmembrane</keyword>
<dbReference type="EMBL" id="KQ964421">
    <property type="protein sequence ID" value="KXN74718.1"/>
    <property type="molecule type" value="Genomic_DNA"/>
</dbReference>
<name>A0A137PI93_CONC2</name>
<sequence length="172" mass="18867">MAQALDNSNVQSIQQKSQDYYDKFQQLATYFSTVIIEYYNLAIAFSLEFIKRTKARMDSSPPFRHFMYVFLTVGALPTAIFLITGGGIVISAFFAFVLAFVSVTGALLGVSALGLLAVLAVLLGGSLGTVALLYFLLFAKDCALYVYGRVLDTFSSNQQQLPVKPQNGPKYD</sequence>
<evidence type="ECO:0000256" key="1">
    <source>
        <dbReference type="SAM" id="Phobius"/>
    </source>
</evidence>
<keyword evidence="3" id="KW-1185">Reference proteome</keyword>
<proteinExistence type="predicted"/>
<keyword evidence="1" id="KW-1133">Transmembrane helix</keyword>
<protein>
    <submittedName>
        <fullName evidence="2">Uncharacterized protein</fullName>
    </submittedName>
</protein>
<dbReference type="AlphaFoldDB" id="A0A137PI93"/>
<gene>
    <name evidence="2" type="ORF">CONCODRAFT_76761</name>
</gene>
<evidence type="ECO:0000313" key="3">
    <source>
        <dbReference type="Proteomes" id="UP000070444"/>
    </source>
</evidence>
<feature type="transmembrane region" description="Helical" evidence="1">
    <location>
        <begin position="68"/>
        <end position="101"/>
    </location>
</feature>
<reference evidence="2 3" key="1">
    <citation type="journal article" date="2015" name="Genome Biol. Evol.">
        <title>Phylogenomic analyses indicate that early fungi evolved digesting cell walls of algal ancestors of land plants.</title>
        <authorList>
            <person name="Chang Y."/>
            <person name="Wang S."/>
            <person name="Sekimoto S."/>
            <person name="Aerts A.L."/>
            <person name="Choi C."/>
            <person name="Clum A."/>
            <person name="LaButti K.M."/>
            <person name="Lindquist E.A."/>
            <person name="Yee Ngan C."/>
            <person name="Ohm R.A."/>
            <person name="Salamov A.A."/>
            <person name="Grigoriev I.V."/>
            <person name="Spatafora J.W."/>
            <person name="Berbee M.L."/>
        </authorList>
    </citation>
    <scope>NUCLEOTIDE SEQUENCE [LARGE SCALE GENOMIC DNA]</scope>
    <source>
        <strain evidence="2 3">NRRL 28638</strain>
    </source>
</reference>
<organism evidence="2 3">
    <name type="scientific">Conidiobolus coronatus (strain ATCC 28846 / CBS 209.66 / NRRL 28638)</name>
    <name type="common">Delacroixia coronata</name>
    <dbReference type="NCBI Taxonomy" id="796925"/>
    <lineage>
        <taxon>Eukaryota</taxon>
        <taxon>Fungi</taxon>
        <taxon>Fungi incertae sedis</taxon>
        <taxon>Zoopagomycota</taxon>
        <taxon>Entomophthoromycotina</taxon>
        <taxon>Entomophthoromycetes</taxon>
        <taxon>Entomophthorales</taxon>
        <taxon>Ancylistaceae</taxon>
        <taxon>Conidiobolus</taxon>
    </lineage>
</organism>
<accession>A0A137PI93</accession>